<protein>
    <submittedName>
        <fullName evidence="3">Uncharacterized protein</fullName>
    </submittedName>
</protein>
<feature type="region of interest" description="Disordered" evidence="1">
    <location>
        <begin position="40"/>
        <end position="95"/>
    </location>
</feature>
<feature type="compositionally biased region" description="Basic and acidic residues" evidence="1">
    <location>
        <begin position="45"/>
        <end position="65"/>
    </location>
</feature>
<dbReference type="EMBL" id="QGKW02000717">
    <property type="protein sequence ID" value="KAF2599237.1"/>
    <property type="molecule type" value="Genomic_DNA"/>
</dbReference>
<evidence type="ECO:0000256" key="2">
    <source>
        <dbReference type="SAM" id="Phobius"/>
    </source>
</evidence>
<evidence type="ECO:0000313" key="3">
    <source>
        <dbReference type="EMBL" id="KAF2599237.1"/>
    </source>
</evidence>
<evidence type="ECO:0000256" key="1">
    <source>
        <dbReference type="SAM" id="MobiDB-lite"/>
    </source>
</evidence>
<evidence type="ECO:0000313" key="4">
    <source>
        <dbReference type="Proteomes" id="UP000712281"/>
    </source>
</evidence>
<reference evidence="3" key="1">
    <citation type="submission" date="2019-12" db="EMBL/GenBank/DDBJ databases">
        <title>Genome sequencing and annotation of Brassica cretica.</title>
        <authorList>
            <person name="Studholme D.J."/>
            <person name="Sarris P.F."/>
        </authorList>
    </citation>
    <scope>NUCLEOTIDE SEQUENCE</scope>
    <source>
        <strain evidence="3">PFS-001/15</strain>
        <tissue evidence="3">Leaf</tissue>
    </source>
</reference>
<name>A0A8S9KZT1_BRACR</name>
<keyword evidence="2" id="KW-1133">Transmembrane helix</keyword>
<accession>A0A8S9KZT1</accession>
<proteinExistence type="predicted"/>
<feature type="compositionally biased region" description="Basic and acidic residues" evidence="1">
    <location>
        <begin position="73"/>
        <end position="86"/>
    </location>
</feature>
<sequence>MVDTIPKPIKDIWDAWSIRTTLIFSLSLQSFLIFFAPQRKRTSRKKPDLQDERMNLGRELRRGHELSSSYRVSSRDGRLQSGSRDEAETDASSSYRVRELVDWELKLAVMRTGLALL</sequence>
<dbReference type="AlphaFoldDB" id="A0A8S9KZT1"/>
<comment type="caution">
    <text evidence="3">The sequence shown here is derived from an EMBL/GenBank/DDBJ whole genome shotgun (WGS) entry which is preliminary data.</text>
</comment>
<keyword evidence="2" id="KW-0812">Transmembrane</keyword>
<organism evidence="3 4">
    <name type="scientific">Brassica cretica</name>
    <name type="common">Mustard</name>
    <dbReference type="NCBI Taxonomy" id="69181"/>
    <lineage>
        <taxon>Eukaryota</taxon>
        <taxon>Viridiplantae</taxon>
        <taxon>Streptophyta</taxon>
        <taxon>Embryophyta</taxon>
        <taxon>Tracheophyta</taxon>
        <taxon>Spermatophyta</taxon>
        <taxon>Magnoliopsida</taxon>
        <taxon>eudicotyledons</taxon>
        <taxon>Gunneridae</taxon>
        <taxon>Pentapetalae</taxon>
        <taxon>rosids</taxon>
        <taxon>malvids</taxon>
        <taxon>Brassicales</taxon>
        <taxon>Brassicaceae</taxon>
        <taxon>Brassiceae</taxon>
        <taxon>Brassica</taxon>
    </lineage>
</organism>
<feature type="transmembrane region" description="Helical" evidence="2">
    <location>
        <begin position="16"/>
        <end position="36"/>
    </location>
</feature>
<keyword evidence="2" id="KW-0472">Membrane</keyword>
<gene>
    <name evidence="3" type="ORF">F2Q68_00010811</name>
</gene>
<dbReference type="Proteomes" id="UP000712281">
    <property type="component" value="Unassembled WGS sequence"/>
</dbReference>